<dbReference type="Gene3D" id="1.10.238.10">
    <property type="entry name" value="EF-hand"/>
    <property type="match status" value="1"/>
</dbReference>
<proteinExistence type="predicted"/>
<evidence type="ECO:0000313" key="1">
    <source>
        <dbReference type="EMBL" id="QVI19808.1"/>
    </source>
</evidence>
<dbReference type="Proteomes" id="UP000683310">
    <property type="component" value="Chromosome"/>
</dbReference>
<keyword evidence="2" id="KW-1185">Reference proteome</keyword>
<dbReference type="EMBL" id="CP074371">
    <property type="protein sequence ID" value="QVI19808.1"/>
    <property type="molecule type" value="Genomic_DNA"/>
</dbReference>
<dbReference type="InterPro" id="IPR011992">
    <property type="entry name" value="EF-hand-dom_pair"/>
</dbReference>
<evidence type="ECO:0008006" key="3">
    <source>
        <dbReference type="Google" id="ProtNLM"/>
    </source>
</evidence>
<protein>
    <recommendedName>
        <fullName evidence="3">EF-hand domain-containing protein</fullName>
    </recommendedName>
</protein>
<evidence type="ECO:0000313" key="2">
    <source>
        <dbReference type="Proteomes" id="UP000683310"/>
    </source>
</evidence>
<accession>A0ABX8CLM0</accession>
<reference evidence="1 2" key="1">
    <citation type="submission" date="2021-04" db="EMBL/GenBank/DDBJ databases">
        <title>Nocardia tengchongensis.</title>
        <authorList>
            <person name="Zhuang k."/>
            <person name="Ran Y."/>
            <person name="Li W."/>
        </authorList>
    </citation>
    <scope>NUCLEOTIDE SEQUENCE [LARGE SCALE GENOMIC DNA]</scope>
    <source>
        <strain evidence="1 2">CFH S0057</strain>
    </source>
</reference>
<dbReference type="SUPFAM" id="SSF47473">
    <property type="entry name" value="EF-hand"/>
    <property type="match status" value="1"/>
</dbReference>
<dbReference type="RefSeq" id="WP_213555839.1">
    <property type="nucleotide sequence ID" value="NZ_JBHZDI010000181.1"/>
</dbReference>
<name>A0ABX8CLM0_9NOCA</name>
<sequence>MDQQQFIATRREFDEIDTDQDGFITFDDALVWGMAQDPEVREIVGRRIKEDRIWAEGQVSFEEFLNYKELTSHS</sequence>
<organism evidence="1 2">
    <name type="scientific">Nocardia tengchongensis</name>
    <dbReference type="NCBI Taxonomy" id="2055889"/>
    <lineage>
        <taxon>Bacteria</taxon>
        <taxon>Bacillati</taxon>
        <taxon>Actinomycetota</taxon>
        <taxon>Actinomycetes</taxon>
        <taxon>Mycobacteriales</taxon>
        <taxon>Nocardiaceae</taxon>
        <taxon>Nocardia</taxon>
    </lineage>
</organism>
<gene>
    <name evidence="1" type="ORF">KHQ06_26255</name>
</gene>